<feature type="region of interest" description="Disordered" evidence="1">
    <location>
        <begin position="1"/>
        <end position="60"/>
    </location>
</feature>
<evidence type="ECO:0008006" key="4">
    <source>
        <dbReference type="Google" id="ProtNLM"/>
    </source>
</evidence>
<evidence type="ECO:0000313" key="2">
    <source>
        <dbReference type="EMBL" id="RRT55065.1"/>
    </source>
</evidence>
<feature type="compositionally biased region" description="Basic and acidic residues" evidence="1">
    <location>
        <begin position="101"/>
        <end position="124"/>
    </location>
</feature>
<name>A0A426YTN3_ENSVE</name>
<organism evidence="2 3">
    <name type="scientific">Ensete ventricosum</name>
    <name type="common">Abyssinian banana</name>
    <name type="synonym">Musa ensete</name>
    <dbReference type="NCBI Taxonomy" id="4639"/>
    <lineage>
        <taxon>Eukaryota</taxon>
        <taxon>Viridiplantae</taxon>
        <taxon>Streptophyta</taxon>
        <taxon>Embryophyta</taxon>
        <taxon>Tracheophyta</taxon>
        <taxon>Spermatophyta</taxon>
        <taxon>Magnoliopsida</taxon>
        <taxon>Liliopsida</taxon>
        <taxon>Zingiberales</taxon>
        <taxon>Musaceae</taxon>
        <taxon>Ensete</taxon>
    </lineage>
</organism>
<sequence length="124" mass="12978">MASPGQTHSVEEALAQDLVPSEANEAMAPEEAAGVKDLDRGGGSLSAPNDEGPEKTLVHADELFEKGSKAIEDGDFVEAVDCLSRALEIKLGLRSATGGTKGERKPVEKKEEGGEKSTKMEVGQ</sequence>
<protein>
    <recommendedName>
        <fullName evidence="4">Tetratricopeptide SHNi-TPR domain-containing protein</fullName>
    </recommendedName>
</protein>
<reference evidence="2 3" key="1">
    <citation type="journal article" date="2014" name="Agronomy (Basel)">
        <title>A Draft Genome Sequence for Ensete ventricosum, the Drought-Tolerant Tree Against Hunger.</title>
        <authorList>
            <person name="Harrison J."/>
            <person name="Moore K.A."/>
            <person name="Paszkiewicz K."/>
            <person name="Jones T."/>
            <person name="Grant M."/>
            <person name="Ambacheew D."/>
            <person name="Muzemil S."/>
            <person name="Studholme D.J."/>
        </authorList>
    </citation>
    <scope>NUCLEOTIDE SEQUENCE [LARGE SCALE GENOMIC DNA]</scope>
</reference>
<evidence type="ECO:0000313" key="3">
    <source>
        <dbReference type="Proteomes" id="UP000287651"/>
    </source>
</evidence>
<feature type="region of interest" description="Disordered" evidence="1">
    <location>
        <begin position="93"/>
        <end position="124"/>
    </location>
</feature>
<dbReference type="Proteomes" id="UP000287651">
    <property type="component" value="Unassembled WGS sequence"/>
</dbReference>
<proteinExistence type="predicted"/>
<dbReference type="EMBL" id="AMZH03010267">
    <property type="protein sequence ID" value="RRT55065.1"/>
    <property type="molecule type" value="Genomic_DNA"/>
</dbReference>
<comment type="caution">
    <text evidence="2">The sequence shown here is derived from an EMBL/GenBank/DDBJ whole genome shotgun (WGS) entry which is preliminary data.</text>
</comment>
<feature type="compositionally biased region" description="Low complexity" evidence="1">
    <location>
        <begin position="22"/>
        <end position="32"/>
    </location>
</feature>
<dbReference type="AlphaFoldDB" id="A0A426YTN3"/>
<gene>
    <name evidence="2" type="ORF">B296_00027766</name>
</gene>
<accession>A0A426YTN3</accession>
<evidence type="ECO:0000256" key="1">
    <source>
        <dbReference type="SAM" id="MobiDB-lite"/>
    </source>
</evidence>